<proteinExistence type="predicted"/>
<dbReference type="Proteomes" id="UP000006727">
    <property type="component" value="Chromosome 1"/>
</dbReference>
<keyword evidence="2" id="KW-1185">Reference proteome</keyword>
<protein>
    <submittedName>
        <fullName evidence="1">Uncharacterized protein</fullName>
    </submittedName>
</protein>
<dbReference type="EMBL" id="ABEU02000001">
    <property type="status" value="NOT_ANNOTATED_CDS"/>
    <property type="molecule type" value="Genomic_DNA"/>
</dbReference>
<reference evidence="1 2" key="2">
    <citation type="journal article" date="2018" name="Plant J.">
        <title>The Physcomitrella patens chromosome-scale assembly reveals moss genome structure and evolution.</title>
        <authorList>
            <person name="Lang D."/>
            <person name="Ullrich K.K."/>
            <person name="Murat F."/>
            <person name="Fuchs J."/>
            <person name="Jenkins J."/>
            <person name="Haas F.B."/>
            <person name="Piednoel M."/>
            <person name="Gundlach H."/>
            <person name="Van Bel M."/>
            <person name="Meyberg R."/>
            <person name="Vives C."/>
            <person name="Morata J."/>
            <person name="Symeonidi A."/>
            <person name="Hiss M."/>
            <person name="Muchero W."/>
            <person name="Kamisugi Y."/>
            <person name="Saleh O."/>
            <person name="Blanc G."/>
            <person name="Decker E.L."/>
            <person name="van Gessel N."/>
            <person name="Grimwood J."/>
            <person name="Hayes R.D."/>
            <person name="Graham S.W."/>
            <person name="Gunter L.E."/>
            <person name="McDaniel S.F."/>
            <person name="Hoernstein S.N.W."/>
            <person name="Larsson A."/>
            <person name="Li F.W."/>
            <person name="Perroud P.F."/>
            <person name="Phillips J."/>
            <person name="Ranjan P."/>
            <person name="Rokshar D.S."/>
            <person name="Rothfels C.J."/>
            <person name="Schneider L."/>
            <person name="Shu S."/>
            <person name="Stevenson D.W."/>
            <person name="Thummler F."/>
            <person name="Tillich M."/>
            <person name="Villarreal Aguilar J.C."/>
            <person name="Widiez T."/>
            <person name="Wong G.K."/>
            <person name="Wymore A."/>
            <person name="Zhang Y."/>
            <person name="Zimmer A.D."/>
            <person name="Quatrano R.S."/>
            <person name="Mayer K.F.X."/>
            <person name="Goodstein D."/>
            <person name="Casacuberta J.M."/>
            <person name="Vandepoele K."/>
            <person name="Reski R."/>
            <person name="Cuming A.C."/>
            <person name="Tuskan G.A."/>
            <person name="Maumus F."/>
            <person name="Salse J."/>
            <person name="Schmutz J."/>
            <person name="Rensing S.A."/>
        </authorList>
    </citation>
    <scope>NUCLEOTIDE SEQUENCE [LARGE SCALE GENOMIC DNA]</scope>
    <source>
        <strain evidence="1 2">cv. Gransden 2004</strain>
    </source>
</reference>
<accession>A0A7I4BTU9</accession>
<sequence length="88" mass="10110">VCSCNGVQRDVAWFEPTDPRLRRCVVDTATKYEPYARKFLQNVMYMTHRKAGSGAVDCNHKQGIYCTISGGFMERWKISAIEFQTLQV</sequence>
<dbReference type="InParanoid" id="A0A7I4BTU9"/>
<reference evidence="1 2" key="1">
    <citation type="journal article" date="2008" name="Science">
        <title>The Physcomitrella genome reveals evolutionary insights into the conquest of land by plants.</title>
        <authorList>
            <person name="Rensing S."/>
            <person name="Lang D."/>
            <person name="Zimmer A."/>
            <person name="Terry A."/>
            <person name="Salamov A."/>
            <person name="Shapiro H."/>
            <person name="Nishiyama T."/>
            <person name="Perroud P.-F."/>
            <person name="Lindquist E."/>
            <person name="Kamisugi Y."/>
            <person name="Tanahashi T."/>
            <person name="Sakakibara K."/>
            <person name="Fujita T."/>
            <person name="Oishi K."/>
            <person name="Shin-I T."/>
            <person name="Kuroki Y."/>
            <person name="Toyoda A."/>
            <person name="Suzuki Y."/>
            <person name="Hashimoto A."/>
            <person name="Yamaguchi K."/>
            <person name="Sugano A."/>
            <person name="Kohara Y."/>
            <person name="Fujiyama A."/>
            <person name="Anterola A."/>
            <person name="Aoki S."/>
            <person name="Ashton N."/>
            <person name="Barbazuk W.B."/>
            <person name="Barker E."/>
            <person name="Bennetzen J."/>
            <person name="Bezanilla M."/>
            <person name="Blankenship R."/>
            <person name="Cho S.H."/>
            <person name="Dutcher S."/>
            <person name="Estelle M."/>
            <person name="Fawcett J.A."/>
            <person name="Gundlach H."/>
            <person name="Hanada K."/>
            <person name="Heyl A."/>
            <person name="Hicks K.A."/>
            <person name="Hugh J."/>
            <person name="Lohr M."/>
            <person name="Mayer K."/>
            <person name="Melkozernov A."/>
            <person name="Murata T."/>
            <person name="Nelson D."/>
            <person name="Pils B."/>
            <person name="Prigge M."/>
            <person name="Reiss B."/>
            <person name="Renner T."/>
            <person name="Rombauts S."/>
            <person name="Rushton P."/>
            <person name="Sanderfoot A."/>
            <person name="Schween G."/>
            <person name="Shiu S.-H."/>
            <person name="Stueber K."/>
            <person name="Theodoulou F.L."/>
            <person name="Tu H."/>
            <person name="Van de Peer Y."/>
            <person name="Verrier P.J."/>
            <person name="Waters E."/>
            <person name="Wood A."/>
            <person name="Yang L."/>
            <person name="Cove D."/>
            <person name="Cuming A."/>
            <person name="Hasebe M."/>
            <person name="Lucas S."/>
            <person name="Mishler D.B."/>
            <person name="Reski R."/>
            <person name="Grigoriev I."/>
            <person name="Quatrano R.S."/>
            <person name="Boore J.L."/>
        </authorList>
    </citation>
    <scope>NUCLEOTIDE SEQUENCE [LARGE SCALE GENOMIC DNA]</scope>
    <source>
        <strain evidence="1 2">cv. Gransden 2004</strain>
    </source>
</reference>
<dbReference type="Gramene" id="Pp3c1_34540V3.1">
    <property type="protein sequence ID" value="Pp3c1_34540V3.1"/>
    <property type="gene ID" value="Pp3c1_34540"/>
</dbReference>
<name>A0A7I4BTU9_PHYPA</name>
<organism evidence="1 2">
    <name type="scientific">Physcomitrium patens</name>
    <name type="common">Spreading-leaved earth moss</name>
    <name type="synonym">Physcomitrella patens</name>
    <dbReference type="NCBI Taxonomy" id="3218"/>
    <lineage>
        <taxon>Eukaryota</taxon>
        <taxon>Viridiplantae</taxon>
        <taxon>Streptophyta</taxon>
        <taxon>Embryophyta</taxon>
        <taxon>Bryophyta</taxon>
        <taxon>Bryophytina</taxon>
        <taxon>Bryopsida</taxon>
        <taxon>Funariidae</taxon>
        <taxon>Funariales</taxon>
        <taxon>Funariaceae</taxon>
        <taxon>Physcomitrium</taxon>
    </lineage>
</organism>
<reference evidence="1" key="3">
    <citation type="submission" date="2020-12" db="UniProtKB">
        <authorList>
            <consortium name="EnsemblPlants"/>
        </authorList>
    </citation>
    <scope>IDENTIFICATION</scope>
</reference>
<evidence type="ECO:0000313" key="1">
    <source>
        <dbReference type="EnsemblPlants" id="Pp3c1_34540V3.1"/>
    </source>
</evidence>
<dbReference type="EnsemblPlants" id="Pp3c1_34540V3.1">
    <property type="protein sequence ID" value="Pp3c1_34540V3.1"/>
    <property type="gene ID" value="Pp3c1_34540"/>
</dbReference>
<evidence type="ECO:0000313" key="2">
    <source>
        <dbReference type="Proteomes" id="UP000006727"/>
    </source>
</evidence>
<dbReference type="AlphaFoldDB" id="A0A7I4BTU9"/>